<dbReference type="Pfam" id="PF00893">
    <property type="entry name" value="Multi_Drug_Res"/>
    <property type="match status" value="1"/>
</dbReference>
<dbReference type="SUPFAM" id="SSF103481">
    <property type="entry name" value="Multidrug resistance efflux transporter EmrE"/>
    <property type="match status" value="1"/>
</dbReference>
<gene>
    <name evidence="8" type="ORF">CHR53_05590</name>
</gene>
<dbReference type="OrthoDB" id="2168659at2"/>
<reference evidence="8 9" key="1">
    <citation type="submission" date="2017-07" db="EMBL/GenBank/DDBJ databases">
        <title>The complete genome sequence of Bacillus mesonae strain H20-5, an efficient strain improving plant abiotic stress resistance.</title>
        <authorList>
            <person name="Kim S.Y."/>
            <person name="Song H."/>
            <person name="Sang M.K."/>
            <person name="Weon H.-Y."/>
            <person name="Song J."/>
        </authorList>
    </citation>
    <scope>NUCLEOTIDE SEQUENCE [LARGE SCALE GENOMIC DNA]</scope>
    <source>
        <strain evidence="8 9">H20-5</strain>
    </source>
</reference>
<dbReference type="InterPro" id="IPR045324">
    <property type="entry name" value="Small_multidrug_res"/>
</dbReference>
<keyword evidence="4 7" id="KW-1133">Transmembrane helix</keyword>
<dbReference type="KEGG" id="nmk:CHR53_05590"/>
<evidence type="ECO:0000313" key="9">
    <source>
        <dbReference type="Proteomes" id="UP000282892"/>
    </source>
</evidence>
<keyword evidence="3 6" id="KW-0812">Transmembrane</keyword>
<dbReference type="Proteomes" id="UP000282892">
    <property type="component" value="Chromosome"/>
</dbReference>
<keyword evidence="9" id="KW-1185">Reference proteome</keyword>
<dbReference type="Gene3D" id="1.10.3730.20">
    <property type="match status" value="1"/>
</dbReference>
<comment type="similarity">
    <text evidence="6">Belongs to the drug/metabolite transporter (DMT) superfamily. Small multidrug resistance (SMR) (TC 2.A.7.1) family.</text>
</comment>
<feature type="transmembrane region" description="Helical" evidence="7">
    <location>
        <begin position="31"/>
        <end position="48"/>
    </location>
</feature>
<protein>
    <submittedName>
        <fullName evidence="8">Ligand-binding protein SH3</fullName>
    </submittedName>
</protein>
<feature type="transmembrane region" description="Helical" evidence="7">
    <location>
        <begin position="60"/>
        <end position="80"/>
    </location>
</feature>
<dbReference type="GO" id="GO:0022857">
    <property type="term" value="F:transmembrane transporter activity"/>
    <property type="evidence" value="ECO:0007669"/>
    <property type="project" value="InterPro"/>
</dbReference>
<name>A0A3T0I652_9BACI</name>
<dbReference type="EMBL" id="CP022572">
    <property type="protein sequence ID" value="AZU64858.1"/>
    <property type="molecule type" value="Genomic_DNA"/>
</dbReference>
<dbReference type="PANTHER" id="PTHR30561:SF7">
    <property type="entry name" value="GUANIDINIUM EFFLUX SYSTEM SUBUNIT GDNC-RELATED"/>
    <property type="match status" value="1"/>
</dbReference>
<evidence type="ECO:0000256" key="2">
    <source>
        <dbReference type="ARBA" id="ARBA00022475"/>
    </source>
</evidence>
<accession>A0A3T0I652</accession>
<dbReference type="InterPro" id="IPR037185">
    <property type="entry name" value="EmrE-like"/>
</dbReference>
<dbReference type="InterPro" id="IPR000390">
    <property type="entry name" value="Small_drug/metabolite_transptr"/>
</dbReference>
<evidence type="ECO:0000256" key="1">
    <source>
        <dbReference type="ARBA" id="ARBA00004651"/>
    </source>
</evidence>
<dbReference type="STRING" id="1193713.GCA_001636315_03648"/>
<sequence>MSNLNKAWIYVFLTCFFEIIWVYGFNTAKTWWEWAIVVGIILLDFYILPKACETLPTGTVYAIFSGVGTIGTVLMDVILFDGTLNIGMILCIILIIIGVIGLNLADNKSEKNEIAKGAA</sequence>
<dbReference type="AlphaFoldDB" id="A0A3T0I652"/>
<evidence type="ECO:0000256" key="6">
    <source>
        <dbReference type="RuleBase" id="RU003942"/>
    </source>
</evidence>
<evidence type="ECO:0000256" key="3">
    <source>
        <dbReference type="ARBA" id="ARBA00022692"/>
    </source>
</evidence>
<evidence type="ECO:0000256" key="4">
    <source>
        <dbReference type="ARBA" id="ARBA00022989"/>
    </source>
</evidence>
<keyword evidence="5 7" id="KW-0472">Membrane</keyword>
<proteinExistence type="inferred from homology"/>
<dbReference type="PANTHER" id="PTHR30561">
    <property type="entry name" value="SMR FAMILY PROTON-DEPENDENT DRUG EFFLUX TRANSPORTER SUGE"/>
    <property type="match status" value="1"/>
</dbReference>
<evidence type="ECO:0000256" key="5">
    <source>
        <dbReference type="ARBA" id="ARBA00023136"/>
    </source>
</evidence>
<keyword evidence="2" id="KW-1003">Cell membrane</keyword>
<organism evidence="8 9">
    <name type="scientific">Neobacillus mesonae</name>
    <dbReference type="NCBI Taxonomy" id="1193713"/>
    <lineage>
        <taxon>Bacteria</taxon>
        <taxon>Bacillati</taxon>
        <taxon>Bacillota</taxon>
        <taxon>Bacilli</taxon>
        <taxon>Bacillales</taxon>
        <taxon>Bacillaceae</taxon>
        <taxon>Neobacillus</taxon>
    </lineage>
</organism>
<feature type="transmembrane region" description="Helical" evidence="7">
    <location>
        <begin position="86"/>
        <end position="105"/>
    </location>
</feature>
<evidence type="ECO:0000256" key="7">
    <source>
        <dbReference type="SAM" id="Phobius"/>
    </source>
</evidence>
<feature type="transmembrane region" description="Helical" evidence="7">
    <location>
        <begin position="7"/>
        <end position="25"/>
    </location>
</feature>
<comment type="subcellular location">
    <subcellularLocation>
        <location evidence="1 6">Cell membrane</location>
        <topology evidence="1 6">Multi-pass membrane protein</topology>
    </subcellularLocation>
</comment>
<evidence type="ECO:0000313" key="8">
    <source>
        <dbReference type="EMBL" id="AZU64858.1"/>
    </source>
</evidence>
<dbReference type="GO" id="GO:0005886">
    <property type="term" value="C:plasma membrane"/>
    <property type="evidence" value="ECO:0007669"/>
    <property type="project" value="UniProtKB-SubCell"/>
</dbReference>